<gene>
    <name evidence="2" type="ORF">J8C05_03460</name>
</gene>
<evidence type="ECO:0000313" key="3">
    <source>
        <dbReference type="Proteomes" id="UP000677668"/>
    </source>
</evidence>
<dbReference type="PROSITE" id="PS51061">
    <property type="entry name" value="R3H"/>
    <property type="match status" value="1"/>
</dbReference>
<name>A0ABX8B1P7_9BACT</name>
<dbReference type="PANTHER" id="PTHR35800">
    <property type="entry name" value="PROTEIN JAG"/>
    <property type="match status" value="1"/>
</dbReference>
<accession>A0ABX8B1P7</accession>
<proteinExistence type="predicted"/>
<reference evidence="2 3" key="1">
    <citation type="submission" date="2021-03" db="EMBL/GenBank/DDBJ databases">
        <title>Genomic and phenotypic characterization of Chloracidobacterium isolates provides evidence for multiple species.</title>
        <authorList>
            <person name="Saini M.K."/>
            <person name="Costas A.M.G."/>
            <person name="Tank M."/>
            <person name="Bryant D.A."/>
        </authorList>
    </citation>
    <scope>NUCLEOTIDE SEQUENCE [LARGE SCALE GENOMIC DNA]</scope>
    <source>
        <strain evidence="2 3">N</strain>
    </source>
</reference>
<evidence type="ECO:0000259" key="1">
    <source>
        <dbReference type="PROSITE" id="PS51061"/>
    </source>
</evidence>
<dbReference type="Gene3D" id="3.30.300.20">
    <property type="match status" value="1"/>
</dbReference>
<evidence type="ECO:0000313" key="2">
    <source>
        <dbReference type="EMBL" id="QUV94517.1"/>
    </source>
</evidence>
<dbReference type="InterPro" id="IPR034079">
    <property type="entry name" value="R3H_KhpB"/>
</dbReference>
<dbReference type="InterPro" id="IPR015946">
    <property type="entry name" value="KH_dom-like_a/b"/>
</dbReference>
<dbReference type="Proteomes" id="UP000677668">
    <property type="component" value="Chromosome 1"/>
</dbReference>
<dbReference type="CDD" id="cd02644">
    <property type="entry name" value="R3H_jag"/>
    <property type="match status" value="1"/>
</dbReference>
<feature type="domain" description="R3H" evidence="1">
    <location>
        <begin position="98"/>
        <end position="163"/>
    </location>
</feature>
<organism evidence="2 3">
    <name type="scientific">Chloracidobacterium sp. N</name>
    <dbReference type="NCBI Taxonomy" id="2821540"/>
    <lineage>
        <taxon>Bacteria</taxon>
        <taxon>Pseudomonadati</taxon>
        <taxon>Acidobacteriota</taxon>
        <taxon>Terriglobia</taxon>
        <taxon>Terriglobales</taxon>
        <taxon>Acidobacteriaceae</taxon>
        <taxon>Chloracidobacterium</taxon>
        <taxon>Chloracidobacterium aggregatum</taxon>
    </lineage>
</organism>
<dbReference type="EMBL" id="CP072642">
    <property type="protein sequence ID" value="QUV94517.1"/>
    <property type="molecule type" value="Genomic_DNA"/>
</dbReference>
<keyword evidence="3" id="KW-1185">Reference proteome</keyword>
<dbReference type="PANTHER" id="PTHR35800:SF1">
    <property type="entry name" value="RNA-BINDING PROTEIN KHPB"/>
    <property type="match status" value="1"/>
</dbReference>
<dbReference type="SMART" id="SM00393">
    <property type="entry name" value="R3H"/>
    <property type="match status" value="1"/>
</dbReference>
<sequence length="163" mass="18402">MSDALLSELTPVRDDDSLTPLLHDFLTRVIRHSAWRMTFTISEQTGVWQVNFVGEDAGLLLARGGEVLHALEHLLERVVNHHAPGRWAVRLDANGYRANRERELVLMARTAAEQVKKYRQPFTFSALNAAERRIIHLTLATEPGVRTESIGHGDDRKVVVHPV</sequence>
<dbReference type="InterPro" id="IPR036867">
    <property type="entry name" value="R3H_dom_sf"/>
</dbReference>
<dbReference type="Gene3D" id="3.30.1370.50">
    <property type="entry name" value="R3H-like domain"/>
    <property type="match status" value="1"/>
</dbReference>
<dbReference type="Pfam" id="PF01424">
    <property type="entry name" value="R3H"/>
    <property type="match status" value="1"/>
</dbReference>
<dbReference type="InterPro" id="IPR039247">
    <property type="entry name" value="KhpB"/>
</dbReference>
<dbReference type="InterPro" id="IPR001374">
    <property type="entry name" value="R3H_dom"/>
</dbReference>
<dbReference type="SUPFAM" id="SSF82708">
    <property type="entry name" value="R3H domain"/>
    <property type="match status" value="1"/>
</dbReference>
<dbReference type="RefSeq" id="WP_211422804.1">
    <property type="nucleotide sequence ID" value="NZ_CP072642.1"/>
</dbReference>
<protein>
    <recommendedName>
        <fullName evidence="1">R3H domain-containing protein</fullName>
    </recommendedName>
</protein>